<organism evidence="1 2">
    <name type="scientific">Nocardia uniformis</name>
    <dbReference type="NCBI Taxonomy" id="53432"/>
    <lineage>
        <taxon>Bacteria</taxon>
        <taxon>Bacillati</taxon>
        <taxon>Actinomycetota</taxon>
        <taxon>Actinomycetes</taxon>
        <taxon>Mycobacteriales</taxon>
        <taxon>Nocardiaceae</taxon>
        <taxon>Nocardia</taxon>
    </lineage>
</organism>
<dbReference type="InterPro" id="IPR014729">
    <property type="entry name" value="Rossmann-like_a/b/a_fold"/>
</dbReference>
<comment type="caution">
    <text evidence="1">The sequence shown here is derived from an EMBL/GenBank/DDBJ whole genome shotgun (WGS) entry which is preliminary data.</text>
</comment>
<accession>A0A849CGJ5</accession>
<dbReference type="Proteomes" id="UP000586827">
    <property type="component" value="Unassembled WGS sequence"/>
</dbReference>
<dbReference type="RefSeq" id="WP_067529234.1">
    <property type="nucleotide sequence ID" value="NZ_JABELX010000034.1"/>
</dbReference>
<gene>
    <name evidence="1" type="ORF">HLB23_40310</name>
</gene>
<keyword evidence="2" id="KW-1185">Reference proteome</keyword>
<proteinExistence type="predicted"/>
<evidence type="ECO:0008006" key="3">
    <source>
        <dbReference type="Google" id="ProtNLM"/>
    </source>
</evidence>
<evidence type="ECO:0000313" key="1">
    <source>
        <dbReference type="EMBL" id="NNH76025.1"/>
    </source>
</evidence>
<evidence type="ECO:0000313" key="2">
    <source>
        <dbReference type="Proteomes" id="UP000586827"/>
    </source>
</evidence>
<dbReference type="AlphaFoldDB" id="A0A849CGJ5"/>
<protein>
    <recommendedName>
        <fullName evidence="3">7-cyano-7-deazaguanine synthase</fullName>
    </recommendedName>
</protein>
<reference evidence="1 2" key="1">
    <citation type="submission" date="2020-05" db="EMBL/GenBank/DDBJ databases">
        <title>MicrobeNet Type strains.</title>
        <authorList>
            <person name="Nicholson A.C."/>
        </authorList>
    </citation>
    <scope>NUCLEOTIDE SEQUENCE [LARGE SCALE GENOMIC DNA]</scope>
    <source>
        <strain evidence="1 2">JCM 3224</strain>
    </source>
</reference>
<dbReference type="Gene3D" id="3.40.50.620">
    <property type="entry name" value="HUPs"/>
    <property type="match status" value="1"/>
</dbReference>
<dbReference type="EMBL" id="JABELX010000034">
    <property type="protein sequence ID" value="NNH76025.1"/>
    <property type="molecule type" value="Genomic_DNA"/>
</dbReference>
<dbReference type="SUPFAM" id="SSF52402">
    <property type="entry name" value="Adenine nucleotide alpha hydrolases-like"/>
    <property type="match status" value="1"/>
</dbReference>
<sequence>MTRRTVFRFHYTNNVTREFGNRFAEREGLSDTDFADRPDRIARLTSVAEDQQWANDLWHVARAVYLADRRSPREITVDKWTRTIDLSIQVREPDLWGPQQRTDLSSLLMMLTGDTWIIGVHSGANPPPALRLPDATEVALFSGGLDSAAYAFQRASLLDKNDKIVLVAYNRPLKDPPNRVFRDIEVLARRASGTVEMEQLGLSPRSGGRGWDSTIRSRSLLYIATAVCAAVNHRVDRVVIPENGQLALNPALTPARRSACSTRSVHPWTLYKVNKLIEGLGGGVTVWNPYLSLTKGQVSKIALDAAQGAGLGHEALERTVSCGHPTTARPFGVSHCGYCFPCLVRRSGLRFAFGDHPDATGYHFEPLRIDLTDPKNVRAVHIRDLSFWLGTEFTVDDLVADAPLPPGTNLNTVMQVLDAGRHELRDMLSDLVPATNIIRQPSTSSIQRTSIR</sequence>
<name>A0A849CGJ5_9NOCA</name>